<reference evidence="2 3" key="1">
    <citation type="submission" date="2016-09" db="EMBL/GenBank/DDBJ databases">
        <title>Pseudonocardia autotrophica DSM535, a candidate organism with high potential of specific P450 cytochromes.</title>
        <authorList>
            <person name="Grumaz C."/>
            <person name="Vainshtein Y."/>
            <person name="Kirstahler P."/>
            <person name="Sohn K."/>
        </authorList>
    </citation>
    <scope>NUCLEOTIDE SEQUENCE [LARGE SCALE GENOMIC DNA]</scope>
    <source>
        <strain evidence="2 3">DSM 535</strain>
    </source>
</reference>
<protein>
    <submittedName>
        <fullName evidence="2">Helix-turn-helix domain protein</fullName>
    </submittedName>
</protein>
<dbReference type="EMBL" id="MIGB01000035">
    <property type="protein sequence ID" value="OSY36840.1"/>
    <property type="molecule type" value="Genomic_DNA"/>
</dbReference>
<dbReference type="OrthoDB" id="7945987at2"/>
<evidence type="ECO:0000313" key="2">
    <source>
        <dbReference type="EMBL" id="OSY36840.1"/>
    </source>
</evidence>
<dbReference type="SUPFAM" id="SSF46785">
    <property type="entry name" value="Winged helix' DNA-binding domain"/>
    <property type="match status" value="1"/>
</dbReference>
<accession>A0A1Y2MNM4</accession>
<dbReference type="Gene3D" id="1.10.10.10">
    <property type="entry name" value="Winged helix-like DNA-binding domain superfamily/Winged helix DNA-binding domain"/>
    <property type="match status" value="1"/>
</dbReference>
<dbReference type="STRING" id="2074.BG845_05112"/>
<dbReference type="RefSeq" id="WP_125911344.1">
    <property type="nucleotide sequence ID" value="NZ_AP018920.1"/>
</dbReference>
<dbReference type="InterPro" id="IPR011991">
    <property type="entry name" value="ArsR-like_HTH"/>
</dbReference>
<evidence type="ECO:0000313" key="3">
    <source>
        <dbReference type="Proteomes" id="UP000194360"/>
    </source>
</evidence>
<gene>
    <name evidence="2" type="ORF">BG845_05112</name>
</gene>
<organism evidence="2 3">
    <name type="scientific">Pseudonocardia autotrophica</name>
    <name type="common">Amycolata autotrophica</name>
    <name type="synonym">Nocardia autotrophica</name>
    <dbReference type="NCBI Taxonomy" id="2074"/>
    <lineage>
        <taxon>Bacteria</taxon>
        <taxon>Bacillati</taxon>
        <taxon>Actinomycetota</taxon>
        <taxon>Actinomycetes</taxon>
        <taxon>Pseudonocardiales</taxon>
        <taxon>Pseudonocardiaceae</taxon>
        <taxon>Pseudonocardia</taxon>
    </lineage>
</organism>
<dbReference type="Pfam" id="PF12840">
    <property type="entry name" value="HTH_20"/>
    <property type="match status" value="1"/>
</dbReference>
<proteinExistence type="predicted"/>
<keyword evidence="3" id="KW-1185">Reference proteome</keyword>
<evidence type="ECO:0000256" key="1">
    <source>
        <dbReference type="SAM" id="MobiDB-lite"/>
    </source>
</evidence>
<dbReference type="CDD" id="cd00090">
    <property type="entry name" value="HTH_ARSR"/>
    <property type="match status" value="1"/>
</dbReference>
<dbReference type="InterPro" id="IPR036390">
    <property type="entry name" value="WH_DNA-bd_sf"/>
</dbReference>
<dbReference type="Proteomes" id="UP000194360">
    <property type="component" value="Unassembled WGS sequence"/>
</dbReference>
<dbReference type="InterPro" id="IPR036388">
    <property type="entry name" value="WH-like_DNA-bd_sf"/>
</dbReference>
<feature type="region of interest" description="Disordered" evidence="1">
    <location>
        <begin position="167"/>
        <end position="188"/>
    </location>
</feature>
<comment type="caution">
    <text evidence="2">The sequence shown here is derived from an EMBL/GenBank/DDBJ whole genome shotgun (WGS) entry which is preliminary data.</text>
</comment>
<dbReference type="AlphaFoldDB" id="A0A1Y2MNM4"/>
<sequence>MPDARRSATESEIAALSSAVRLRIIRLTHVDALTNAELAARLGRDPATTLHHVRRLVANGFLAAQPARRGARGSREIPYRSTGLSWSLDGAGDHEPVAEAGLEAFLGEVADVGPAALEQTRLVLRLPPARVAALRAELDELLERYVAEPVVPGAEPLAVYLALYPGDPPGETDRTAAPGTWDTRKQDD</sequence>
<name>A0A1Y2MNM4_PSEAH</name>